<dbReference type="InterPro" id="IPR000254">
    <property type="entry name" value="CBD"/>
</dbReference>
<proteinExistence type="predicted"/>
<dbReference type="InterPro" id="IPR013320">
    <property type="entry name" value="ConA-like_dom_sf"/>
</dbReference>
<evidence type="ECO:0000256" key="1">
    <source>
        <dbReference type="ARBA" id="ARBA00022729"/>
    </source>
</evidence>
<sequence length="482" mass="50211">MGRSWIATAAALAALPLVRADAAANLTGFPLTTDDKCTCYKTNSSTANYFANHKFFDFRGLGQYVRTPPLITVESDNAGAPATSSLFTSANWTAMWQAQTWDNSNIIKINNSDVSGSDATILMVNTQNNIYIGADTSRTAGNTANTYMVMRTARVGQFQSASEIDSTSEGFQYLSLRMYARTIGPPGAITAMFTYKAPTSDNAPQTVQESDLEIRTCDPASRIQFTNQPSFDANGEIPQATRNATMPTNGKWSNWAVYRMDWTPGATTWYVNGVLMSTINFQAPRDPSAVMFNSWSDGGSWSGVMANGRSAELQIQWIEMVFNNTDTAYKPPNGGCLNMCSIDETPVTGTPVLIVSGGRAINGGTTGSGGSTGSSGTGGNTGENGSGTGTGGGAGGFGGFGGGRGGSSGRGGSGGRPGSSGTASAGSPAKATNTAAAGSSGHYQNCKSARYGQCAGKTWNGCGSCVSGTTCRFQNDYYSQCL</sequence>
<evidence type="ECO:0000259" key="5">
    <source>
        <dbReference type="PROSITE" id="PS51762"/>
    </source>
</evidence>
<feature type="chain" id="PRO_5045863038" evidence="3">
    <location>
        <begin position="21"/>
        <end position="482"/>
    </location>
</feature>
<evidence type="ECO:0000313" key="6">
    <source>
        <dbReference type="EMBL" id="CAK7230995.1"/>
    </source>
</evidence>
<comment type="caution">
    <text evidence="6">The sequence shown here is derived from an EMBL/GenBank/DDBJ whole genome shotgun (WGS) entry which is preliminary data.</text>
</comment>
<dbReference type="PANTHER" id="PTHR38121">
    <property type="entry name" value="GH16 DOMAIN-CONTAINING PROTEIN"/>
    <property type="match status" value="1"/>
</dbReference>
<dbReference type="EMBL" id="CAWUHB010000056">
    <property type="protein sequence ID" value="CAK7230995.1"/>
    <property type="molecule type" value="Genomic_DNA"/>
</dbReference>
<dbReference type="Proteomes" id="UP001642405">
    <property type="component" value="Unassembled WGS sequence"/>
</dbReference>
<evidence type="ECO:0000256" key="2">
    <source>
        <dbReference type="SAM" id="MobiDB-lite"/>
    </source>
</evidence>
<feature type="signal peptide" evidence="3">
    <location>
        <begin position="1"/>
        <end position="20"/>
    </location>
</feature>
<feature type="compositionally biased region" description="Polar residues" evidence="2">
    <location>
        <begin position="430"/>
        <end position="440"/>
    </location>
</feature>
<dbReference type="PROSITE" id="PS51164">
    <property type="entry name" value="CBM1_2"/>
    <property type="match status" value="1"/>
</dbReference>
<feature type="region of interest" description="Disordered" evidence="2">
    <location>
        <begin position="361"/>
        <end position="440"/>
    </location>
</feature>
<dbReference type="Pfam" id="PF00734">
    <property type="entry name" value="CBM_1"/>
    <property type="match status" value="1"/>
</dbReference>
<keyword evidence="7" id="KW-1185">Reference proteome</keyword>
<dbReference type="SMART" id="SM00236">
    <property type="entry name" value="fCBD"/>
    <property type="match status" value="1"/>
</dbReference>
<evidence type="ECO:0000256" key="3">
    <source>
        <dbReference type="SAM" id="SignalP"/>
    </source>
</evidence>
<dbReference type="PROSITE" id="PS51762">
    <property type="entry name" value="GH16_2"/>
    <property type="match status" value="1"/>
</dbReference>
<protein>
    <submittedName>
        <fullName evidence="6">Uncharacterized protein</fullName>
    </submittedName>
</protein>
<dbReference type="CDD" id="cd00413">
    <property type="entry name" value="Glyco_hydrolase_16"/>
    <property type="match status" value="1"/>
</dbReference>
<dbReference type="SUPFAM" id="SSF57180">
    <property type="entry name" value="Cellulose-binding domain"/>
    <property type="match status" value="1"/>
</dbReference>
<keyword evidence="1 3" id="KW-0732">Signal</keyword>
<feature type="domain" description="CBM1" evidence="4">
    <location>
        <begin position="446"/>
        <end position="482"/>
    </location>
</feature>
<dbReference type="Gene3D" id="2.60.120.200">
    <property type="match status" value="1"/>
</dbReference>
<dbReference type="PANTHER" id="PTHR38121:SF4">
    <property type="entry name" value="GH16 DOMAIN-CONTAINING PROTEIN-RELATED"/>
    <property type="match status" value="1"/>
</dbReference>
<feature type="compositionally biased region" description="Gly residues" evidence="2">
    <location>
        <begin position="361"/>
        <end position="418"/>
    </location>
</feature>
<dbReference type="Pfam" id="PF00722">
    <property type="entry name" value="Glyco_hydro_16"/>
    <property type="match status" value="1"/>
</dbReference>
<evidence type="ECO:0000313" key="7">
    <source>
        <dbReference type="Proteomes" id="UP001642405"/>
    </source>
</evidence>
<gene>
    <name evidence="6" type="ORF">SCUCBS95973_007762</name>
</gene>
<dbReference type="SUPFAM" id="SSF49899">
    <property type="entry name" value="Concanavalin A-like lectins/glucanases"/>
    <property type="match status" value="1"/>
</dbReference>
<organism evidence="6 7">
    <name type="scientific">Sporothrix curviconia</name>
    <dbReference type="NCBI Taxonomy" id="1260050"/>
    <lineage>
        <taxon>Eukaryota</taxon>
        <taxon>Fungi</taxon>
        <taxon>Dikarya</taxon>
        <taxon>Ascomycota</taxon>
        <taxon>Pezizomycotina</taxon>
        <taxon>Sordariomycetes</taxon>
        <taxon>Sordariomycetidae</taxon>
        <taxon>Ophiostomatales</taxon>
        <taxon>Ophiostomataceae</taxon>
        <taxon>Sporothrix</taxon>
    </lineage>
</organism>
<name>A0ABP0CG14_9PEZI</name>
<dbReference type="InterPro" id="IPR000757">
    <property type="entry name" value="Beta-glucanase-like"/>
</dbReference>
<accession>A0ABP0CG14</accession>
<dbReference type="InterPro" id="IPR035971">
    <property type="entry name" value="CBD_sf"/>
</dbReference>
<evidence type="ECO:0000259" key="4">
    <source>
        <dbReference type="PROSITE" id="PS51164"/>
    </source>
</evidence>
<reference evidence="6 7" key="1">
    <citation type="submission" date="2024-01" db="EMBL/GenBank/DDBJ databases">
        <authorList>
            <person name="Allen C."/>
            <person name="Tagirdzhanova G."/>
        </authorList>
    </citation>
    <scope>NUCLEOTIDE SEQUENCE [LARGE SCALE GENOMIC DNA]</scope>
</reference>
<feature type="domain" description="GH16" evidence="5">
    <location>
        <begin position="24"/>
        <end position="326"/>
    </location>
</feature>